<dbReference type="PANTHER" id="PTHR11793:SF11">
    <property type="entry name" value="TRANSCRIPTION FACTOR 12"/>
    <property type="match status" value="1"/>
</dbReference>
<reference evidence="9" key="3">
    <citation type="submission" date="2025-09" db="UniProtKB">
        <authorList>
            <consortium name="Ensembl"/>
        </authorList>
    </citation>
    <scope>IDENTIFICATION</scope>
</reference>
<dbReference type="SMART" id="SM00353">
    <property type="entry name" value="HLH"/>
    <property type="match status" value="1"/>
</dbReference>
<dbReference type="GO" id="GO:0046983">
    <property type="term" value="F:protein dimerization activity"/>
    <property type="evidence" value="ECO:0007669"/>
    <property type="project" value="InterPro"/>
</dbReference>
<dbReference type="Ensembl" id="ENSSAUT00010028189.1">
    <property type="protein sequence ID" value="ENSSAUP00010026705.1"/>
    <property type="gene ID" value="ENSSAUG00010011578.1"/>
</dbReference>
<evidence type="ECO:0000259" key="8">
    <source>
        <dbReference type="PROSITE" id="PS50888"/>
    </source>
</evidence>
<evidence type="ECO:0000313" key="9">
    <source>
        <dbReference type="Ensembl" id="ENSSAUP00010026705.1"/>
    </source>
</evidence>
<evidence type="ECO:0000256" key="1">
    <source>
        <dbReference type="ARBA" id="ARBA00004123"/>
    </source>
</evidence>
<dbReference type="GO" id="GO:0000785">
    <property type="term" value="C:chromatin"/>
    <property type="evidence" value="ECO:0007669"/>
    <property type="project" value="TreeGrafter"/>
</dbReference>
<reference evidence="9" key="1">
    <citation type="submission" date="2021-04" db="EMBL/GenBank/DDBJ databases">
        <authorList>
            <consortium name="Wellcome Sanger Institute Data Sharing"/>
        </authorList>
    </citation>
    <scope>NUCLEOTIDE SEQUENCE [LARGE SCALE GENOMIC DNA]</scope>
</reference>
<evidence type="ECO:0000256" key="7">
    <source>
        <dbReference type="SAM" id="MobiDB-lite"/>
    </source>
</evidence>
<feature type="compositionally biased region" description="Basic and acidic residues" evidence="7">
    <location>
        <begin position="129"/>
        <end position="154"/>
    </location>
</feature>
<reference evidence="9" key="2">
    <citation type="submission" date="2025-08" db="UniProtKB">
        <authorList>
            <consortium name="Ensembl"/>
        </authorList>
    </citation>
    <scope>IDENTIFICATION</scope>
</reference>
<dbReference type="GO" id="GO:0005634">
    <property type="term" value="C:nucleus"/>
    <property type="evidence" value="ECO:0007669"/>
    <property type="project" value="UniProtKB-SubCell"/>
</dbReference>
<feature type="region of interest" description="Disordered" evidence="7">
    <location>
        <begin position="96"/>
        <end position="116"/>
    </location>
</feature>
<dbReference type="PANTHER" id="PTHR11793">
    <property type="entry name" value="BASIC HELIX-LOOP-HELIX TRANSCRIPTION FACTOR"/>
    <property type="match status" value="1"/>
</dbReference>
<feature type="region of interest" description="Disordered" evidence="7">
    <location>
        <begin position="129"/>
        <end position="183"/>
    </location>
</feature>
<evidence type="ECO:0000313" key="10">
    <source>
        <dbReference type="Proteomes" id="UP000472265"/>
    </source>
</evidence>
<name>A0A671VJP1_SPAAU</name>
<dbReference type="InterPro" id="IPR036638">
    <property type="entry name" value="HLH_DNA-bd_sf"/>
</dbReference>
<dbReference type="GeneTree" id="ENSGT00940000155047"/>
<keyword evidence="6" id="KW-0539">Nucleus</keyword>
<sequence>LCSNSTNMWPRSSAQAPVSPHYESSLISLVNTSFDHMPEVFFVCWCLQSQVEDRLDRLDDVIHVLRNHAVGPTACLPTDIHGLLNQNHHSHPGICQHSAAHLPHSSHGGLGVQGNLDLKMESGDREEMIHTNHSHSPDSQRSDEESEFKTHGENSGENSIHEDEDLSPEQKAERERERRMANNARERLRVRDINEAFKELGHMCQLHLKSEKPQTKLLVLHQAVAVILSLEQQVRERNLNPKAACLRRREEEKASAVMTDPQSMHLAFHPSLTDPANPMGHI</sequence>
<dbReference type="CDD" id="cd18945">
    <property type="entry name" value="bHLH_E-protein_TCF4_E2-2"/>
    <property type="match status" value="1"/>
</dbReference>
<dbReference type="GO" id="GO:0000981">
    <property type="term" value="F:DNA-binding transcription factor activity, RNA polymerase II-specific"/>
    <property type="evidence" value="ECO:0007669"/>
    <property type="project" value="TreeGrafter"/>
</dbReference>
<dbReference type="GO" id="GO:0000978">
    <property type="term" value="F:RNA polymerase II cis-regulatory region sequence-specific DNA binding"/>
    <property type="evidence" value="ECO:0007669"/>
    <property type="project" value="TreeGrafter"/>
</dbReference>
<keyword evidence="3" id="KW-0805">Transcription regulation</keyword>
<evidence type="ECO:0000256" key="5">
    <source>
        <dbReference type="ARBA" id="ARBA00023163"/>
    </source>
</evidence>
<dbReference type="AlphaFoldDB" id="A0A671VJP1"/>
<dbReference type="Proteomes" id="UP000472265">
    <property type="component" value="Chromosome 8"/>
</dbReference>
<dbReference type="Pfam" id="PF00010">
    <property type="entry name" value="HLH"/>
    <property type="match status" value="1"/>
</dbReference>
<evidence type="ECO:0000256" key="6">
    <source>
        <dbReference type="ARBA" id="ARBA00023242"/>
    </source>
</evidence>
<protein>
    <recommendedName>
        <fullName evidence="8">BHLH domain-containing protein</fullName>
    </recommendedName>
</protein>
<feature type="domain" description="BHLH" evidence="8">
    <location>
        <begin position="177"/>
        <end position="230"/>
    </location>
</feature>
<dbReference type="SUPFAM" id="SSF47459">
    <property type="entry name" value="HLH, helix-loop-helix DNA-binding domain"/>
    <property type="match status" value="1"/>
</dbReference>
<dbReference type="Gene3D" id="4.10.280.10">
    <property type="entry name" value="Helix-loop-helix DNA-binding domain"/>
    <property type="match status" value="1"/>
</dbReference>
<dbReference type="InterPro" id="IPR011598">
    <property type="entry name" value="bHLH_dom"/>
</dbReference>
<feature type="compositionally biased region" description="Basic and acidic residues" evidence="7">
    <location>
        <begin position="168"/>
        <end position="183"/>
    </location>
</feature>
<accession>A0A671VJP1</accession>
<dbReference type="GO" id="GO:0005667">
    <property type="term" value="C:transcription regulator complex"/>
    <property type="evidence" value="ECO:0007669"/>
    <property type="project" value="TreeGrafter"/>
</dbReference>
<dbReference type="PROSITE" id="PS50888">
    <property type="entry name" value="BHLH"/>
    <property type="match status" value="1"/>
</dbReference>
<comment type="subcellular location">
    <subcellularLocation>
        <location evidence="1">Nucleus</location>
    </subcellularLocation>
</comment>
<keyword evidence="5" id="KW-0804">Transcription</keyword>
<dbReference type="InterPro" id="IPR051098">
    <property type="entry name" value="NeuroDiff_E-box_TFs"/>
</dbReference>
<evidence type="ECO:0000256" key="3">
    <source>
        <dbReference type="ARBA" id="ARBA00023015"/>
    </source>
</evidence>
<dbReference type="OMA" id="EFHNESS"/>
<keyword evidence="4" id="KW-0238">DNA-binding</keyword>
<dbReference type="InParanoid" id="A0A671VJP1"/>
<evidence type="ECO:0000256" key="2">
    <source>
        <dbReference type="ARBA" id="ARBA00022473"/>
    </source>
</evidence>
<keyword evidence="10" id="KW-1185">Reference proteome</keyword>
<proteinExistence type="predicted"/>
<keyword evidence="2" id="KW-0217">Developmental protein</keyword>
<dbReference type="FunFam" id="4.10.280.10:FF:000001">
    <property type="entry name" value="Putative transcription factor 12"/>
    <property type="match status" value="1"/>
</dbReference>
<organism evidence="9 10">
    <name type="scientific">Sparus aurata</name>
    <name type="common">Gilthead sea bream</name>
    <dbReference type="NCBI Taxonomy" id="8175"/>
    <lineage>
        <taxon>Eukaryota</taxon>
        <taxon>Metazoa</taxon>
        <taxon>Chordata</taxon>
        <taxon>Craniata</taxon>
        <taxon>Vertebrata</taxon>
        <taxon>Euteleostomi</taxon>
        <taxon>Actinopterygii</taxon>
        <taxon>Neopterygii</taxon>
        <taxon>Teleostei</taxon>
        <taxon>Neoteleostei</taxon>
        <taxon>Acanthomorphata</taxon>
        <taxon>Eupercaria</taxon>
        <taxon>Spariformes</taxon>
        <taxon>Sparidae</taxon>
        <taxon>Sparus</taxon>
    </lineage>
</organism>
<evidence type="ECO:0000256" key="4">
    <source>
        <dbReference type="ARBA" id="ARBA00023125"/>
    </source>
</evidence>